<feature type="transmembrane region" description="Helical" evidence="2">
    <location>
        <begin position="114"/>
        <end position="136"/>
    </location>
</feature>
<feature type="transmembrane region" description="Helical" evidence="2">
    <location>
        <begin position="43"/>
        <end position="63"/>
    </location>
</feature>
<protein>
    <submittedName>
        <fullName evidence="3">Uncharacterized protein</fullName>
    </submittedName>
</protein>
<evidence type="ECO:0000256" key="2">
    <source>
        <dbReference type="SAM" id="Phobius"/>
    </source>
</evidence>
<keyword evidence="2" id="KW-0472">Membrane</keyword>
<accession>A0ABR4N513</accession>
<organism evidence="3 4">
    <name type="scientific">Polyrhizophydium stewartii</name>
    <dbReference type="NCBI Taxonomy" id="2732419"/>
    <lineage>
        <taxon>Eukaryota</taxon>
        <taxon>Fungi</taxon>
        <taxon>Fungi incertae sedis</taxon>
        <taxon>Chytridiomycota</taxon>
        <taxon>Chytridiomycota incertae sedis</taxon>
        <taxon>Chytridiomycetes</taxon>
        <taxon>Rhizophydiales</taxon>
        <taxon>Rhizophydiales incertae sedis</taxon>
        <taxon>Polyrhizophydium</taxon>
    </lineage>
</organism>
<feature type="transmembrane region" description="Helical" evidence="2">
    <location>
        <begin position="12"/>
        <end position="31"/>
    </location>
</feature>
<feature type="compositionally biased region" description="Polar residues" evidence="1">
    <location>
        <begin position="218"/>
        <end position="239"/>
    </location>
</feature>
<feature type="transmembrane region" description="Helical" evidence="2">
    <location>
        <begin position="69"/>
        <end position="93"/>
    </location>
</feature>
<reference evidence="3 4" key="1">
    <citation type="submission" date="2023-09" db="EMBL/GenBank/DDBJ databases">
        <title>Pangenome analysis of Batrachochytrium dendrobatidis and related Chytrids.</title>
        <authorList>
            <person name="Yacoub M.N."/>
            <person name="Stajich J.E."/>
            <person name="James T.Y."/>
        </authorList>
    </citation>
    <scope>NUCLEOTIDE SEQUENCE [LARGE SCALE GENOMIC DNA]</scope>
    <source>
        <strain evidence="3 4">JEL0888</strain>
    </source>
</reference>
<keyword evidence="4" id="KW-1185">Reference proteome</keyword>
<keyword evidence="2" id="KW-1133">Transmembrane helix</keyword>
<evidence type="ECO:0000313" key="4">
    <source>
        <dbReference type="Proteomes" id="UP001527925"/>
    </source>
</evidence>
<feature type="region of interest" description="Disordered" evidence="1">
    <location>
        <begin position="217"/>
        <end position="249"/>
    </location>
</feature>
<evidence type="ECO:0000313" key="3">
    <source>
        <dbReference type="EMBL" id="KAL2914612.1"/>
    </source>
</evidence>
<proteinExistence type="predicted"/>
<name>A0ABR4N513_9FUNG</name>
<sequence>MPSAPQPAVALFGARLAATTSTLSAVSLMLVSRDLFASSRASAALLAAAALRILMSVLAAEATSASAPAVAAAAAAVAMWTCDLAARSALVWFSAARLAGVTPAETRLARGMALVAQLAACVAWALLVASVAPASLISAATGGSGPDALVAGAMLTHICGCLVDATLATHAWSAFRETDPGPQPPPAQAAAAQAAGWQRARNQAARRESRLARMRAGLTSTDVGSASTTDTDSRPVSSTAPPPPPACGRLARDPAYAPLRRIHLRPAAACLWLSAVVELAALLAAASGTDNTRAVYISLVSMRTLLLRLGVRAINDSMLELCVAVAERRRMRAPLGHPAVQGPVDAAKA</sequence>
<gene>
    <name evidence="3" type="ORF">HK105_205964</name>
</gene>
<evidence type="ECO:0000256" key="1">
    <source>
        <dbReference type="SAM" id="MobiDB-lite"/>
    </source>
</evidence>
<dbReference type="EMBL" id="JADGIZ020000032">
    <property type="protein sequence ID" value="KAL2914612.1"/>
    <property type="molecule type" value="Genomic_DNA"/>
</dbReference>
<comment type="caution">
    <text evidence="3">The sequence shown here is derived from an EMBL/GenBank/DDBJ whole genome shotgun (WGS) entry which is preliminary data.</text>
</comment>
<keyword evidence="2" id="KW-0812">Transmembrane</keyword>
<dbReference type="Proteomes" id="UP001527925">
    <property type="component" value="Unassembled WGS sequence"/>
</dbReference>